<accession>A0ABP9SGA9</accession>
<evidence type="ECO:0000259" key="5">
    <source>
        <dbReference type="PROSITE" id="PS51007"/>
    </source>
</evidence>
<gene>
    <name evidence="6" type="primary">omcA_2</name>
    <name evidence="6" type="ORF">GCM10025772_28990</name>
</gene>
<dbReference type="Proteomes" id="UP001501600">
    <property type="component" value="Unassembled WGS sequence"/>
</dbReference>
<evidence type="ECO:0000256" key="2">
    <source>
        <dbReference type="ARBA" id="ARBA00022729"/>
    </source>
</evidence>
<dbReference type="SUPFAM" id="SSF48695">
    <property type="entry name" value="Multiheme cytochromes"/>
    <property type="match status" value="1"/>
</dbReference>
<evidence type="ECO:0000256" key="3">
    <source>
        <dbReference type="ARBA" id="ARBA00023004"/>
    </source>
</evidence>
<dbReference type="Gene3D" id="1.10.1130.10">
    <property type="entry name" value="Flavocytochrome C3, Chain A"/>
    <property type="match status" value="1"/>
</dbReference>
<protein>
    <submittedName>
        <fullName evidence="6">Decaheme c-type cytochrome OmcA</fullName>
    </submittedName>
</protein>
<keyword evidence="1 4" id="KW-0479">Metal-binding</keyword>
<evidence type="ECO:0000256" key="4">
    <source>
        <dbReference type="PROSITE-ProRule" id="PRU00433"/>
    </source>
</evidence>
<dbReference type="Pfam" id="PF22113">
    <property type="entry name" value="Mtrc-MtrF_II-IV_dom"/>
    <property type="match status" value="2"/>
</dbReference>
<comment type="caution">
    <text evidence="6">The sequence shown here is derived from an EMBL/GenBank/DDBJ whole genome shotgun (WGS) entry which is preliminary data.</text>
</comment>
<keyword evidence="2" id="KW-0732">Signal</keyword>
<dbReference type="InterPro" id="IPR054337">
    <property type="entry name" value="Mtrc-MtrF-like_dom_II/IV"/>
</dbReference>
<evidence type="ECO:0000313" key="6">
    <source>
        <dbReference type="EMBL" id="GAA5194916.1"/>
    </source>
</evidence>
<dbReference type="InterPro" id="IPR036280">
    <property type="entry name" value="Multihaem_cyt_sf"/>
</dbReference>
<dbReference type="Gene3D" id="3.90.10.10">
    <property type="entry name" value="Cytochrome C3"/>
    <property type="match status" value="1"/>
</dbReference>
<dbReference type="InterPro" id="IPR020014">
    <property type="entry name" value="Decahaem_cyt-c_OmcA/MtrC"/>
</dbReference>
<proteinExistence type="predicted"/>
<dbReference type="InterPro" id="IPR009056">
    <property type="entry name" value="Cyt_c-like_dom"/>
</dbReference>
<evidence type="ECO:0000256" key="1">
    <source>
        <dbReference type="ARBA" id="ARBA00022723"/>
    </source>
</evidence>
<keyword evidence="7" id="KW-1185">Reference proteome</keyword>
<dbReference type="EMBL" id="BAABLF010000030">
    <property type="protein sequence ID" value="GAA5194916.1"/>
    <property type="molecule type" value="Genomic_DNA"/>
</dbReference>
<evidence type="ECO:0000313" key="7">
    <source>
        <dbReference type="Proteomes" id="UP001501600"/>
    </source>
</evidence>
<name>A0ABP9SGA9_9GAMM</name>
<reference evidence="7" key="1">
    <citation type="journal article" date="2019" name="Int. J. Syst. Evol. Microbiol.">
        <title>The Global Catalogue of Microorganisms (GCM) 10K type strain sequencing project: providing services to taxonomists for standard genome sequencing and annotation.</title>
        <authorList>
            <consortium name="The Broad Institute Genomics Platform"/>
            <consortium name="The Broad Institute Genome Sequencing Center for Infectious Disease"/>
            <person name="Wu L."/>
            <person name="Ma J."/>
        </authorList>
    </citation>
    <scope>NUCLEOTIDE SEQUENCE [LARGE SCALE GENOMIC DNA]</scope>
    <source>
        <strain evidence="7">JCM 18720</strain>
    </source>
</reference>
<organism evidence="6 7">
    <name type="scientific">Ferrimonas gelatinilytica</name>
    <dbReference type="NCBI Taxonomy" id="1255257"/>
    <lineage>
        <taxon>Bacteria</taxon>
        <taxon>Pseudomonadati</taxon>
        <taxon>Pseudomonadota</taxon>
        <taxon>Gammaproteobacteria</taxon>
        <taxon>Alteromonadales</taxon>
        <taxon>Ferrimonadaceae</taxon>
        <taxon>Ferrimonas</taxon>
    </lineage>
</organism>
<dbReference type="InterPro" id="IPR054336">
    <property type="entry name" value="OmcA-like_N"/>
</dbReference>
<dbReference type="NCBIfam" id="TIGR03507">
    <property type="entry name" value="decahem_SO1788"/>
    <property type="match status" value="1"/>
</dbReference>
<keyword evidence="4" id="KW-0349">Heme</keyword>
<dbReference type="Pfam" id="PF22112">
    <property type="entry name" value="OmcA-like_N"/>
    <property type="match status" value="1"/>
</dbReference>
<dbReference type="InterPro" id="IPR051829">
    <property type="entry name" value="Multiheme_Cytochr_ET"/>
</dbReference>
<sequence>MNTSLPNATYSQQQDGPMKTLTQLSPWRSLLLAGIASFALVACSDGDDGADGPAGPPGEVNIGINDAKSLNATITEVSIDEAGTVAVDFTLTNANGVAITGLEQPDSVDRIGMGIAKLTSLQKRARPLPGDGADPAEDDDVSAQKGTKALQWTSYINRLVEPGTVNLGEVVPPEGWDDNKGTQIQAGIETGCGSDCVEATGNGTYRYTFSMPLEEYSAIEGLDTSYNPDLTHRVTMELRRVRGDVKEALVNTFYDFVPATGMAASPEETRNLVVLEQSCLRCHSNDYDNASAHPLILHGGARFEIENCSVCHTTYSGDPETGATIDFGSMLHQIHKAEYFMIGFGGNPQDFRELTFPANGNDCKVCHLDGEEGAPLQAENWHYHRQEACLSCHEKFAPEDWAGTARDLFHRPSFPPFAEGNCGACHAGDEYNGEANDAGSSIFHLARTNATANAREAYAYTLSNGTYDAVAGTLSFTLSWTTGTAPESDPNVSAFWVSAAAFNGTEYSLGNARATTGSANFGRNRSRIAFDLATANTEGSPVTSVVGEAGVTYTVTGIDPVEHDLLATTGEGFMYGKLFVCADSTVASIDPESLQPVDCDSTEVRVTKAIVAGNQASFSADGTDVVMRRVAAMEMGCVSCHAQQPDFSSAHLGTRGDETYPPNSACGACHAGTPNTAVTLTDGSCVNCHNPEGSAHANKPFERGFDFKVMIHQIHAGTRSERRTTDLAITYPNSPANCVTCHEAGQLDLGALTAVPAFLASDGAGALIEYSPTVAACAACHAVTEDANPAAVAHFRGNGGVYGGTRGQYEAEGNNESCAVCHSAGKSLGYDAVHGLQ</sequence>
<dbReference type="PANTHER" id="PTHR35038">
    <property type="entry name" value="DISSIMILATORY SULFITE REDUCTASE SIRA"/>
    <property type="match status" value="1"/>
</dbReference>
<dbReference type="PANTHER" id="PTHR35038:SF8">
    <property type="entry name" value="C-TYPE POLYHEME CYTOCHROME OMCC"/>
    <property type="match status" value="1"/>
</dbReference>
<feature type="domain" description="Cytochrome c" evidence="5">
    <location>
        <begin position="651"/>
        <end position="775"/>
    </location>
</feature>
<keyword evidence="3 4" id="KW-0408">Iron</keyword>
<dbReference type="CDD" id="cd08168">
    <property type="entry name" value="Cytochrom_C3"/>
    <property type="match status" value="1"/>
</dbReference>
<dbReference type="PROSITE" id="PS51007">
    <property type="entry name" value="CYTC"/>
    <property type="match status" value="1"/>
</dbReference>